<sequence length="121" mass="13404">MDPRLRADEALARARARGAFVVTPDNATSPMDAASTVRIPREVVNQADSSPDTTQVLPSSGQQRPLEQRSLEQRLNPEPRHGGWPAEDYGQEQLPPNPYQAKRGPNEFGPLGSQAQNYHQY</sequence>
<dbReference type="EMBL" id="BAAAHC010000011">
    <property type="protein sequence ID" value="GAA0526793.1"/>
    <property type="molecule type" value="Genomic_DNA"/>
</dbReference>
<dbReference type="Proteomes" id="UP001500220">
    <property type="component" value="Unassembled WGS sequence"/>
</dbReference>
<dbReference type="AlphaFoldDB" id="A0A917N8H8"/>
<protein>
    <submittedName>
        <fullName evidence="3">Uncharacterized protein</fullName>
    </submittedName>
</protein>
<reference evidence="3 4" key="1">
    <citation type="journal article" date="2014" name="Int. J. Syst. Evol. Microbiol.">
        <title>Complete genome sequence of Corynebacterium casei LMG S-19264T (=DSM 44701T), isolated from a smear-ripened cheese.</title>
        <authorList>
            <consortium name="US DOE Joint Genome Institute (JGI-PGF)"/>
            <person name="Walter F."/>
            <person name="Albersmeier A."/>
            <person name="Kalinowski J."/>
            <person name="Ruckert C."/>
        </authorList>
    </citation>
    <scope>NUCLEOTIDE SEQUENCE [LARGE SCALE GENOMIC DNA]</scope>
    <source>
        <strain evidence="3 4">CGMCC 4.7206</strain>
    </source>
</reference>
<reference evidence="3" key="3">
    <citation type="submission" date="2020-09" db="EMBL/GenBank/DDBJ databases">
        <authorList>
            <person name="Sun Q."/>
            <person name="Zhou Y."/>
        </authorList>
    </citation>
    <scope>NUCLEOTIDE SEQUENCE</scope>
    <source>
        <strain evidence="3">CGMCC 4.7206</strain>
    </source>
</reference>
<reference evidence="2" key="4">
    <citation type="submission" date="2023-12" db="EMBL/GenBank/DDBJ databases">
        <authorList>
            <person name="Sun Q."/>
            <person name="Inoue M."/>
        </authorList>
    </citation>
    <scope>NUCLEOTIDE SEQUENCE</scope>
    <source>
        <strain evidence="2">JCM 10664</strain>
    </source>
</reference>
<evidence type="ECO:0000313" key="5">
    <source>
        <dbReference type="Proteomes" id="UP001500220"/>
    </source>
</evidence>
<evidence type="ECO:0000313" key="3">
    <source>
        <dbReference type="EMBL" id="GGI77064.1"/>
    </source>
</evidence>
<evidence type="ECO:0000256" key="1">
    <source>
        <dbReference type="SAM" id="MobiDB-lite"/>
    </source>
</evidence>
<organism evidence="3 4">
    <name type="scientific">Saccharopolyspora thermophila</name>
    <dbReference type="NCBI Taxonomy" id="89367"/>
    <lineage>
        <taxon>Bacteria</taxon>
        <taxon>Bacillati</taxon>
        <taxon>Actinomycetota</taxon>
        <taxon>Actinomycetes</taxon>
        <taxon>Pseudonocardiales</taxon>
        <taxon>Pseudonocardiaceae</taxon>
        <taxon>Saccharopolyspora</taxon>
    </lineage>
</organism>
<evidence type="ECO:0000313" key="2">
    <source>
        <dbReference type="EMBL" id="GAA0526793.1"/>
    </source>
</evidence>
<proteinExistence type="predicted"/>
<feature type="region of interest" description="Disordered" evidence="1">
    <location>
        <begin position="15"/>
        <end position="121"/>
    </location>
</feature>
<comment type="caution">
    <text evidence="3">The sequence shown here is derived from an EMBL/GenBank/DDBJ whole genome shotgun (WGS) entry which is preliminary data.</text>
</comment>
<feature type="compositionally biased region" description="Basic and acidic residues" evidence="1">
    <location>
        <begin position="66"/>
        <end position="81"/>
    </location>
</feature>
<dbReference type="EMBL" id="BMMT01000003">
    <property type="protein sequence ID" value="GGI77064.1"/>
    <property type="molecule type" value="Genomic_DNA"/>
</dbReference>
<dbReference type="Proteomes" id="UP000597989">
    <property type="component" value="Unassembled WGS sequence"/>
</dbReference>
<keyword evidence="5" id="KW-1185">Reference proteome</keyword>
<gene>
    <name evidence="2" type="ORF">GCM10009545_31450</name>
    <name evidence="3" type="ORF">GCM10011581_12740</name>
</gene>
<evidence type="ECO:0000313" key="4">
    <source>
        <dbReference type="Proteomes" id="UP000597989"/>
    </source>
</evidence>
<feature type="compositionally biased region" description="Polar residues" evidence="1">
    <location>
        <begin position="46"/>
        <end position="65"/>
    </location>
</feature>
<name>A0A917N8H8_9PSEU</name>
<accession>A0A917N8H8</accession>
<reference evidence="2 5" key="2">
    <citation type="journal article" date="2019" name="Int. J. Syst. Evol. Microbiol.">
        <title>The Global Catalogue of Microorganisms (GCM) 10K type strain sequencing project: providing services to taxonomists for standard genome sequencing and annotation.</title>
        <authorList>
            <consortium name="The Broad Institute Genomics Platform"/>
            <consortium name="The Broad Institute Genome Sequencing Center for Infectious Disease"/>
            <person name="Wu L."/>
            <person name="Ma J."/>
        </authorList>
    </citation>
    <scope>NUCLEOTIDE SEQUENCE [LARGE SCALE GENOMIC DNA]</scope>
    <source>
        <strain evidence="2 5">JCM 10664</strain>
    </source>
</reference>